<dbReference type="Proteomes" id="UP000593571">
    <property type="component" value="Unassembled WGS sequence"/>
</dbReference>
<organism evidence="2 3">
    <name type="scientific">Rousettus aegyptiacus</name>
    <name type="common">Egyptian fruit bat</name>
    <name type="synonym">Pteropus aegyptiacus</name>
    <dbReference type="NCBI Taxonomy" id="9407"/>
    <lineage>
        <taxon>Eukaryota</taxon>
        <taxon>Metazoa</taxon>
        <taxon>Chordata</taxon>
        <taxon>Craniata</taxon>
        <taxon>Vertebrata</taxon>
        <taxon>Euteleostomi</taxon>
        <taxon>Mammalia</taxon>
        <taxon>Eutheria</taxon>
        <taxon>Laurasiatheria</taxon>
        <taxon>Chiroptera</taxon>
        <taxon>Yinpterochiroptera</taxon>
        <taxon>Pteropodoidea</taxon>
        <taxon>Pteropodidae</taxon>
        <taxon>Rousettinae</taxon>
        <taxon>Rousettus</taxon>
    </lineage>
</organism>
<reference evidence="2 3" key="1">
    <citation type="journal article" date="2020" name="Nature">
        <title>Six reference-quality genomes reveal evolution of bat adaptations.</title>
        <authorList>
            <person name="Jebb D."/>
            <person name="Huang Z."/>
            <person name="Pippel M."/>
            <person name="Hughes G.M."/>
            <person name="Lavrichenko K."/>
            <person name="Devanna P."/>
            <person name="Winkler S."/>
            <person name="Jermiin L.S."/>
            <person name="Skirmuntt E.C."/>
            <person name="Katzourakis A."/>
            <person name="Burkitt-Gray L."/>
            <person name="Ray D.A."/>
            <person name="Sullivan K.A.M."/>
            <person name="Roscito J.G."/>
            <person name="Kirilenko B.M."/>
            <person name="Davalos L.M."/>
            <person name="Corthals A.P."/>
            <person name="Power M.L."/>
            <person name="Jones G."/>
            <person name="Ransome R.D."/>
            <person name="Dechmann D.K.N."/>
            <person name="Locatelli A.G."/>
            <person name="Puechmaille S.J."/>
            <person name="Fedrigo O."/>
            <person name="Jarvis E.D."/>
            <person name="Hiller M."/>
            <person name="Vernes S.C."/>
            <person name="Myers E.W."/>
            <person name="Teeling E.C."/>
        </authorList>
    </citation>
    <scope>NUCLEOTIDE SEQUENCE [LARGE SCALE GENOMIC DNA]</scope>
    <source>
        <strain evidence="2">MRouAeg1</strain>
        <tissue evidence="2">Muscle</tissue>
    </source>
</reference>
<dbReference type="AlphaFoldDB" id="A0A7J8JH02"/>
<feature type="region of interest" description="Disordered" evidence="1">
    <location>
        <begin position="85"/>
        <end position="106"/>
    </location>
</feature>
<feature type="region of interest" description="Disordered" evidence="1">
    <location>
        <begin position="136"/>
        <end position="180"/>
    </location>
</feature>
<evidence type="ECO:0000313" key="2">
    <source>
        <dbReference type="EMBL" id="KAF6496174.1"/>
    </source>
</evidence>
<proteinExistence type="predicted"/>
<sequence length="203" mass="21984">MAITPGASRRCSVCDSGAKGLGSHHHFLCWTLGPLGRCKPVPVSYGRIKHSETRTRGPERHLALRKQGLPACLPPHLCSATDPISTTRSLSSCPRLPRDPHRPRGKLRHPVLRRDFASPPPSPLTSLAFQPNRTSGWTRAPHAPVAGGWGQRTGQKRARSGKGRWKREAPPHPEGLPCSSPSPVLMLLPSPLPFTCTAGHTCV</sequence>
<gene>
    <name evidence="2" type="ORF">HJG63_010402</name>
</gene>
<evidence type="ECO:0000256" key="1">
    <source>
        <dbReference type="SAM" id="MobiDB-lite"/>
    </source>
</evidence>
<evidence type="ECO:0000313" key="3">
    <source>
        <dbReference type="Proteomes" id="UP000593571"/>
    </source>
</evidence>
<feature type="compositionally biased region" description="Basic residues" evidence="1">
    <location>
        <begin position="154"/>
        <end position="165"/>
    </location>
</feature>
<protein>
    <submittedName>
        <fullName evidence="2">Uncharacterized protein</fullName>
    </submittedName>
</protein>
<dbReference type="EMBL" id="JACASE010000002">
    <property type="protein sequence ID" value="KAF6496174.1"/>
    <property type="molecule type" value="Genomic_DNA"/>
</dbReference>
<keyword evidence="3" id="KW-1185">Reference proteome</keyword>
<accession>A0A7J8JH02</accession>
<comment type="caution">
    <text evidence="2">The sequence shown here is derived from an EMBL/GenBank/DDBJ whole genome shotgun (WGS) entry which is preliminary data.</text>
</comment>
<name>A0A7J8JH02_ROUAE</name>